<dbReference type="AlphaFoldDB" id="A0A6H5FV23"/>
<evidence type="ECO:0000313" key="1">
    <source>
        <dbReference type="EMBL" id="CAA9993428.1"/>
    </source>
</evidence>
<dbReference type="Proteomes" id="UP000479000">
    <property type="component" value="Unassembled WGS sequence"/>
</dbReference>
<protein>
    <submittedName>
        <fullName evidence="1">Uncharacterized protein</fullName>
    </submittedName>
</protein>
<keyword evidence="2" id="KW-1185">Reference proteome</keyword>
<proteinExistence type="predicted"/>
<reference evidence="1 2" key="1">
    <citation type="submission" date="2020-02" db="EMBL/GenBank/DDBJ databases">
        <authorList>
            <person name="Ferguson B K."/>
        </authorList>
    </citation>
    <scope>NUCLEOTIDE SEQUENCE [LARGE SCALE GENOMIC DNA]</scope>
</reference>
<dbReference type="EMBL" id="CADCXU010000407">
    <property type="protein sequence ID" value="CAA9993428.1"/>
    <property type="molecule type" value="Genomic_DNA"/>
</dbReference>
<name>A0A6H5FV23_9HEMI</name>
<organism evidence="1 2">
    <name type="scientific">Nesidiocoris tenuis</name>
    <dbReference type="NCBI Taxonomy" id="355587"/>
    <lineage>
        <taxon>Eukaryota</taxon>
        <taxon>Metazoa</taxon>
        <taxon>Ecdysozoa</taxon>
        <taxon>Arthropoda</taxon>
        <taxon>Hexapoda</taxon>
        <taxon>Insecta</taxon>
        <taxon>Pterygota</taxon>
        <taxon>Neoptera</taxon>
        <taxon>Paraneoptera</taxon>
        <taxon>Hemiptera</taxon>
        <taxon>Heteroptera</taxon>
        <taxon>Panheteroptera</taxon>
        <taxon>Cimicomorpha</taxon>
        <taxon>Miridae</taxon>
        <taxon>Dicyphina</taxon>
        <taxon>Nesidiocoris</taxon>
    </lineage>
</organism>
<evidence type="ECO:0000313" key="2">
    <source>
        <dbReference type="Proteomes" id="UP000479000"/>
    </source>
</evidence>
<accession>A0A6H5FV23</accession>
<sequence>MFMPRLVLGNEIHRGVKLTARALLSEYLYDIKLPNCEYRSETPFVLVRPPENRYPVISSCNLNCIRHCVPPDSGGNASIWQVKFPSGSRPSKLERNIKTHCRSLKKAPGQSNVDTERSVGHLPNEQSRIKHYGEEILFLHEKRHYNI</sequence>
<gene>
    <name evidence="1" type="ORF">NTEN_LOCUS403</name>
</gene>